<protein>
    <submittedName>
        <fullName evidence="2">Uncharacterized protein</fullName>
    </submittedName>
</protein>
<feature type="transmembrane region" description="Helical" evidence="1">
    <location>
        <begin position="12"/>
        <end position="29"/>
    </location>
</feature>
<keyword evidence="3" id="KW-1185">Reference proteome</keyword>
<proteinExistence type="predicted"/>
<dbReference type="AlphaFoldDB" id="A0A0K1Q001"/>
<dbReference type="Proteomes" id="UP000064967">
    <property type="component" value="Chromosome"/>
</dbReference>
<sequence>MDTERRGERIMLHRLAVTLAFGAIATRLWEIVLDSGLSIHLTVP</sequence>
<organism evidence="2 3">
    <name type="scientific">Labilithrix luteola</name>
    <dbReference type="NCBI Taxonomy" id="1391654"/>
    <lineage>
        <taxon>Bacteria</taxon>
        <taxon>Pseudomonadati</taxon>
        <taxon>Myxococcota</taxon>
        <taxon>Polyangia</taxon>
        <taxon>Polyangiales</taxon>
        <taxon>Labilitrichaceae</taxon>
        <taxon>Labilithrix</taxon>
    </lineage>
</organism>
<keyword evidence="1" id="KW-0812">Transmembrane</keyword>
<dbReference type="STRING" id="1391654.AKJ09_05772"/>
<gene>
    <name evidence="2" type="ORF">AKJ09_05772</name>
</gene>
<dbReference type="KEGG" id="llu:AKJ09_05772"/>
<dbReference type="EMBL" id="CP012333">
    <property type="protein sequence ID" value="AKU99108.1"/>
    <property type="molecule type" value="Genomic_DNA"/>
</dbReference>
<reference evidence="2 3" key="1">
    <citation type="submission" date="2015-08" db="EMBL/GenBank/DDBJ databases">
        <authorList>
            <person name="Babu N.S."/>
            <person name="Beckwith C.J."/>
            <person name="Beseler K.G."/>
            <person name="Brison A."/>
            <person name="Carone J.V."/>
            <person name="Caskin T.P."/>
            <person name="Diamond M."/>
            <person name="Durham M.E."/>
            <person name="Foxe J.M."/>
            <person name="Go M."/>
            <person name="Henderson B.A."/>
            <person name="Jones I.B."/>
            <person name="McGettigan J.A."/>
            <person name="Micheletti S.J."/>
            <person name="Nasrallah M.E."/>
            <person name="Ortiz D."/>
            <person name="Piller C.R."/>
            <person name="Privatt S.R."/>
            <person name="Schneider S.L."/>
            <person name="Sharp S."/>
            <person name="Smith T.C."/>
            <person name="Stanton J.D."/>
            <person name="Ullery H.E."/>
            <person name="Wilson R.J."/>
            <person name="Serrano M.G."/>
            <person name="Buck G."/>
            <person name="Lee V."/>
            <person name="Wang Y."/>
            <person name="Carvalho R."/>
            <person name="Voegtly L."/>
            <person name="Shi R."/>
            <person name="Duckworth R."/>
            <person name="Johnson A."/>
            <person name="Loviza R."/>
            <person name="Walstead R."/>
            <person name="Shah Z."/>
            <person name="Kiflezghi M."/>
            <person name="Wade K."/>
            <person name="Ball S.L."/>
            <person name="Bradley K.W."/>
            <person name="Asai D.J."/>
            <person name="Bowman C.A."/>
            <person name="Russell D.A."/>
            <person name="Pope W.H."/>
            <person name="Jacobs-Sera D."/>
            <person name="Hendrix R.W."/>
            <person name="Hatfull G.F."/>
        </authorList>
    </citation>
    <scope>NUCLEOTIDE SEQUENCE [LARGE SCALE GENOMIC DNA]</scope>
    <source>
        <strain evidence="2 3">DSM 27648</strain>
    </source>
</reference>
<keyword evidence="1" id="KW-1133">Transmembrane helix</keyword>
<keyword evidence="1" id="KW-0472">Membrane</keyword>
<evidence type="ECO:0000313" key="2">
    <source>
        <dbReference type="EMBL" id="AKU99108.1"/>
    </source>
</evidence>
<accession>A0A0K1Q001</accession>
<name>A0A0K1Q001_9BACT</name>
<evidence type="ECO:0000313" key="3">
    <source>
        <dbReference type="Proteomes" id="UP000064967"/>
    </source>
</evidence>
<evidence type="ECO:0000256" key="1">
    <source>
        <dbReference type="SAM" id="Phobius"/>
    </source>
</evidence>